<keyword evidence="4" id="KW-1133">Transmembrane helix</keyword>
<evidence type="ECO:0000313" key="6">
    <source>
        <dbReference type="Proteomes" id="UP000277212"/>
    </source>
</evidence>
<dbReference type="PROSITE" id="PS51808">
    <property type="entry name" value="CHCH"/>
    <property type="match status" value="1"/>
</dbReference>
<proteinExistence type="inferred from homology"/>
<dbReference type="GO" id="GO:0016020">
    <property type="term" value="C:membrane"/>
    <property type="evidence" value="ECO:0007669"/>
    <property type="project" value="GOC"/>
</dbReference>
<dbReference type="Gene3D" id="3.90.550.20">
    <property type="match status" value="1"/>
</dbReference>
<gene>
    <name evidence="5" type="ORF">CDV36_002159</name>
</gene>
<dbReference type="GO" id="GO:0000030">
    <property type="term" value="F:mannosyltransferase activity"/>
    <property type="evidence" value="ECO:0007669"/>
    <property type="project" value="TreeGrafter"/>
</dbReference>
<dbReference type="Gene3D" id="1.10.287.2900">
    <property type="match status" value="1"/>
</dbReference>
<keyword evidence="4" id="KW-0472">Membrane</keyword>
<dbReference type="InterPro" id="IPR007577">
    <property type="entry name" value="GlycoTrfase_DXD_sugar-bd_CS"/>
</dbReference>
<evidence type="ECO:0000256" key="2">
    <source>
        <dbReference type="ARBA" id="ARBA00022679"/>
    </source>
</evidence>
<name>A0A3M2SLR3_9HYPO</name>
<dbReference type="SUPFAM" id="SSF51569">
    <property type="entry name" value="Aldolase"/>
    <property type="match status" value="1"/>
</dbReference>
<evidence type="ECO:0000256" key="3">
    <source>
        <dbReference type="SAM" id="MobiDB-lite"/>
    </source>
</evidence>
<keyword evidence="2" id="KW-0808">Transferase</keyword>
<dbReference type="PANTHER" id="PTHR32385:SF15">
    <property type="entry name" value="INOSITOL PHOSPHOCERAMIDE MANNOSYLTRANSFERASE 1"/>
    <property type="match status" value="1"/>
</dbReference>
<feature type="compositionally biased region" description="Low complexity" evidence="3">
    <location>
        <begin position="554"/>
        <end position="565"/>
    </location>
</feature>
<evidence type="ECO:0000313" key="5">
    <source>
        <dbReference type="EMBL" id="RMJ18175.1"/>
    </source>
</evidence>
<sequence length="796" mass="89540">MQSCFGRLAGYQRLEDQERQQDPERGCLGTWPPNRPRFTKPGWTTTCLILVDLALFGLLLYSLRDLFSLLRHNKEMFSPHVNVTLQDQEPVHSSRQIPRILHQTCKNETIPEMWAESQQSCLKAYSGFEYKLWTDERAREFLSSEYPWFLETWDTYPFPIQRADAIRYFVLHHYGGIYLDMDTVCHKPFPIDQIETDRKHNSLFQATKPTGITNDIMISSARHPAFASAISRLPIHHRITRFWAWLLPYAAIMFSTGPLFISLATAAYLYGEPSLPSPTVQVISSTNLKPYITDLQTSTWYRADARVLKWLANKPLIWFVLGTVGVIGGVYLLNKVLLLIYRVFCYMSKAMGWWVLKAASCELAFHRASTIHIYSNSAKVHPIMEELSKAASQTVPAPTDDLPAKDGATQKQKRIQAKTETIHEKNPGSTKTAEPQSGAQNDMTTNDTSAPEDTGQQGAYNPETGEFNWDCSCLGGMAHGPCGEEFKSAFSCFMLSTDDPKGMNCIDQFKVMQECFKKYPEVYGAELADDAEDDPTSGAGDEQPDTSGMPMRANSTPPTKTNTTSEEPEQARKNEVFAHSHHVRVYLGIALRMASLKESNRTLQILENAVKGKYGVLAAICYNDVSQIKKVVSSLPFDSIMVDMSHYDHEENLSKTAALTKLCHEHALFTTPEEVEDFLKAGIDILAPSIGNIHGDYPPEGPKLDLTRLSSIDQQIRGRALMALHGTNDFTGDIMKKCIDAGAVKLNVNKLLLEVWHVHLRENADKPFMQRTDEGIKVLQEEVERWMDICGSSGKA</sequence>
<feature type="compositionally biased region" description="Polar residues" evidence="3">
    <location>
        <begin position="427"/>
        <end position="459"/>
    </location>
</feature>
<dbReference type="AlphaFoldDB" id="A0A3M2SLR3"/>
<dbReference type="PANTHER" id="PTHR32385">
    <property type="entry name" value="MANNOSYL PHOSPHORYLINOSITOL CERAMIDE SYNTHASE"/>
    <property type="match status" value="1"/>
</dbReference>
<dbReference type="EMBL" id="NKUJ01000022">
    <property type="protein sequence ID" value="RMJ18175.1"/>
    <property type="molecule type" value="Genomic_DNA"/>
</dbReference>
<comment type="caution">
    <text evidence="5">The sequence shown here is derived from an EMBL/GenBank/DDBJ whole genome shotgun (WGS) entry which is preliminary data.</text>
</comment>
<dbReference type="InterPro" id="IPR013785">
    <property type="entry name" value="Aldolase_TIM"/>
</dbReference>
<dbReference type="InterPro" id="IPR051706">
    <property type="entry name" value="Glycosyltransferase_domain"/>
</dbReference>
<dbReference type="SUPFAM" id="SSF53448">
    <property type="entry name" value="Nucleotide-diphospho-sugar transferases"/>
    <property type="match status" value="1"/>
</dbReference>
<feature type="region of interest" description="Disordered" evidence="3">
    <location>
        <begin position="389"/>
        <end position="462"/>
    </location>
</feature>
<evidence type="ECO:0000256" key="1">
    <source>
        <dbReference type="ARBA" id="ARBA00009003"/>
    </source>
</evidence>
<feature type="transmembrane region" description="Helical" evidence="4">
    <location>
        <begin position="242"/>
        <end position="270"/>
    </location>
</feature>
<dbReference type="GO" id="GO:0008270">
    <property type="term" value="F:zinc ion binding"/>
    <property type="evidence" value="ECO:0007669"/>
    <property type="project" value="InterPro"/>
</dbReference>
<accession>A0A3M2SLR3</accession>
<comment type="similarity">
    <text evidence="1">Belongs to the glycosyltransferase 32 family.</text>
</comment>
<dbReference type="Gene3D" id="3.20.20.70">
    <property type="entry name" value="Aldolase class I"/>
    <property type="match status" value="2"/>
</dbReference>
<keyword evidence="6" id="KW-1185">Reference proteome</keyword>
<evidence type="ECO:0008006" key="7">
    <source>
        <dbReference type="Google" id="ProtNLM"/>
    </source>
</evidence>
<dbReference type="GO" id="GO:0051999">
    <property type="term" value="P:mannosyl-inositol phosphorylceramide biosynthetic process"/>
    <property type="evidence" value="ECO:0007669"/>
    <property type="project" value="TreeGrafter"/>
</dbReference>
<organism evidence="5 6">
    <name type="scientific">Fusarium kuroshium</name>
    <dbReference type="NCBI Taxonomy" id="2010991"/>
    <lineage>
        <taxon>Eukaryota</taxon>
        <taxon>Fungi</taxon>
        <taxon>Dikarya</taxon>
        <taxon>Ascomycota</taxon>
        <taxon>Pezizomycotina</taxon>
        <taxon>Sordariomycetes</taxon>
        <taxon>Hypocreomycetidae</taxon>
        <taxon>Hypocreales</taxon>
        <taxon>Nectriaceae</taxon>
        <taxon>Fusarium</taxon>
        <taxon>Fusarium solani species complex</taxon>
    </lineage>
</organism>
<evidence type="ECO:0000256" key="4">
    <source>
        <dbReference type="SAM" id="Phobius"/>
    </source>
</evidence>
<reference evidence="5 6" key="1">
    <citation type="submission" date="2017-06" db="EMBL/GenBank/DDBJ databases">
        <title>Comparative genomic analysis of Ambrosia Fusariam Clade fungi.</title>
        <authorList>
            <person name="Stajich J.E."/>
            <person name="Carrillo J."/>
            <person name="Kijimoto T."/>
            <person name="Eskalen A."/>
            <person name="O'Donnell K."/>
            <person name="Kasson M."/>
        </authorList>
    </citation>
    <scope>NUCLEOTIDE SEQUENCE [LARGE SCALE GENOMIC DNA]</scope>
    <source>
        <strain evidence="5">UCR3666</strain>
    </source>
</reference>
<dbReference type="InterPro" id="IPR029044">
    <property type="entry name" value="Nucleotide-diphossugar_trans"/>
</dbReference>
<dbReference type="InterPro" id="IPR000771">
    <property type="entry name" value="FBA_II"/>
</dbReference>
<dbReference type="GO" id="GO:0005975">
    <property type="term" value="P:carbohydrate metabolic process"/>
    <property type="evidence" value="ECO:0007669"/>
    <property type="project" value="InterPro"/>
</dbReference>
<protein>
    <recommendedName>
        <fullName evidence="7">Mitochondrial intermembrane space import and assembly protein 40</fullName>
    </recommendedName>
</protein>
<dbReference type="Pfam" id="PF01116">
    <property type="entry name" value="F_bP_aldolase"/>
    <property type="match status" value="1"/>
</dbReference>
<feature type="transmembrane region" description="Helical" evidence="4">
    <location>
        <begin position="316"/>
        <end position="341"/>
    </location>
</feature>
<keyword evidence="4" id="KW-0812">Transmembrane</keyword>
<feature type="transmembrane region" description="Helical" evidence="4">
    <location>
        <begin position="42"/>
        <end position="63"/>
    </location>
</feature>
<feature type="region of interest" description="Disordered" evidence="3">
    <location>
        <begin position="529"/>
        <end position="575"/>
    </location>
</feature>
<dbReference type="GO" id="GO:0016832">
    <property type="term" value="F:aldehyde-lyase activity"/>
    <property type="evidence" value="ECO:0007669"/>
    <property type="project" value="InterPro"/>
</dbReference>
<dbReference type="Pfam" id="PF04488">
    <property type="entry name" value="Gly_transf_sug"/>
    <property type="match status" value="1"/>
</dbReference>
<dbReference type="OrthoDB" id="3647at2759"/>
<dbReference type="Proteomes" id="UP000277212">
    <property type="component" value="Unassembled WGS sequence"/>
</dbReference>